<name>A0ACC1SRM9_9APHY</name>
<dbReference type="Proteomes" id="UP001148662">
    <property type="component" value="Unassembled WGS sequence"/>
</dbReference>
<sequence>MSTDNKSAAAGSFMVDFMMGGTAAAISKTAAAPIERVKLLIQNQGAMLDAGRLDRPYSGIVDCFRRTYAEEGMISFWRGNGTNVLRYFPTQALNFAFKDRFKKMFNFKKSEGFTLWVFGNVASGAAAGATGSVFVYSLDYARTRLSADNKSVAKGGQRQFSGLLDVYRKTLASDGIAGLYRGFVPSVVGICVYRGLYFGGYDTIRDVVLIGSLQGNFVASFAVGWGCTTGASLAAYPLDTIRRRMMMTSGEKVRYKSWIDAGRQIVAKEGVRSLFHGGGANIIRGVAGAGVLAIYDQFQALAFGKVYAAGSG</sequence>
<gene>
    <name evidence="1" type="ORF">NM688_g5681</name>
</gene>
<protein>
    <submittedName>
        <fullName evidence="1">Uncharacterized protein</fullName>
    </submittedName>
</protein>
<dbReference type="EMBL" id="JANHOG010001072">
    <property type="protein sequence ID" value="KAJ3544988.1"/>
    <property type="molecule type" value="Genomic_DNA"/>
</dbReference>
<comment type="caution">
    <text evidence="1">The sequence shown here is derived from an EMBL/GenBank/DDBJ whole genome shotgun (WGS) entry which is preliminary data.</text>
</comment>
<accession>A0ACC1SRM9</accession>
<proteinExistence type="predicted"/>
<organism evidence="1 2">
    <name type="scientific">Phlebia brevispora</name>
    <dbReference type="NCBI Taxonomy" id="194682"/>
    <lineage>
        <taxon>Eukaryota</taxon>
        <taxon>Fungi</taxon>
        <taxon>Dikarya</taxon>
        <taxon>Basidiomycota</taxon>
        <taxon>Agaricomycotina</taxon>
        <taxon>Agaricomycetes</taxon>
        <taxon>Polyporales</taxon>
        <taxon>Meruliaceae</taxon>
        <taxon>Phlebia</taxon>
    </lineage>
</organism>
<keyword evidence="2" id="KW-1185">Reference proteome</keyword>
<reference evidence="1" key="1">
    <citation type="submission" date="2022-07" db="EMBL/GenBank/DDBJ databases">
        <title>Genome Sequence of Phlebia brevispora.</title>
        <authorList>
            <person name="Buettner E."/>
        </authorList>
    </citation>
    <scope>NUCLEOTIDE SEQUENCE</scope>
    <source>
        <strain evidence="1">MPL23</strain>
    </source>
</reference>
<evidence type="ECO:0000313" key="1">
    <source>
        <dbReference type="EMBL" id="KAJ3544988.1"/>
    </source>
</evidence>
<evidence type="ECO:0000313" key="2">
    <source>
        <dbReference type="Proteomes" id="UP001148662"/>
    </source>
</evidence>